<dbReference type="PANTHER" id="PTHR33683:SF46">
    <property type="entry name" value="SUSHI DOMAIN-CONTAINING PROTEIN"/>
    <property type="match status" value="1"/>
</dbReference>
<dbReference type="PROSITE" id="PS50825">
    <property type="entry name" value="HYR"/>
    <property type="match status" value="1"/>
</dbReference>
<sequence>MHIINYNHQPIMKSILLCNIKNLCFACILLFCSIQVNAQIACGMPDITPAEARTLIEDLGIQRRANISPSGLITVPFQAHVVRTNAGTGGPNATTVMNNIIAARDKYLPYGITLNILPINYINNTDLMVLGTNGVAGSGYTEGDNVLQLNNIPNVVNAYFLTAAYGSSGGAVGGYARFPWNLPNDYFVVVNNSVAENGATVAHEMGHYFGLLHTFETAYAEELVNGSNCDSAGDLLCDTPADGFHTFGDVNGGSCAYSSGTDANGDTYAADETQIMSYNQPFSCVSNFSPEAESRIRFYMGKEDPTNTRAYLFQPTMVCNTFNAVLGAGGDVSISGANIDGGTTDPNGDAVTLTVSPSFFTCSDVGDQTVTLTATDPNGFTNSCTTIVTVADNLALSAVCSSPIIFLDNSGLATVTPANIDGGSAVGNCGLDSEYLTNGFADVSLSVSNTAQVVGPGYMFDVKAINAITINSFSIRPYNTANVGGTATYEVYYKSGSWSGSEFNPAAWTLLASPTLAVSDLTVTPLNLSLGIAVDAGNTVSFYITSTDASGILVEQATAAGSLWISDTNLEVYEGPYSGYPFAGTAANPYMFNGNIDYNAAVPFDGDFDCSDIGDHVITLNRKDNAGNIETCNATVTIQDAQVPSVTCLADFTVNSTGNFTLPDYYATGSVTASDNCGIAFVNQLPPAGVSLADGVHVISYSAYDDSGLIGTCSFNLTVDDNTLSVDTFELGVNDILVIPNPTSGIITVSNDSETKLISAQLMDLNGRILRTINLEQMQSNKEIDLSQYASGIYLMRIASEKGSITKRIIKQ</sequence>
<proteinExistence type="predicted"/>
<dbReference type="PANTHER" id="PTHR33683">
    <property type="entry name" value="1, PUTATIVE-RELATED"/>
    <property type="match status" value="1"/>
</dbReference>
<comment type="caution">
    <text evidence="5">The sequence shown here is derived from an EMBL/GenBank/DDBJ whole genome shotgun (WGS) entry which is preliminary data.</text>
</comment>
<organism evidence="5 6">
    <name type="scientific">Bizionia algoritergicola</name>
    <dbReference type="NCBI Taxonomy" id="291187"/>
    <lineage>
        <taxon>Bacteria</taxon>
        <taxon>Pseudomonadati</taxon>
        <taxon>Bacteroidota</taxon>
        <taxon>Flavobacteriia</taxon>
        <taxon>Flavobacteriales</taxon>
        <taxon>Flavobacteriaceae</taxon>
        <taxon>Bizionia</taxon>
    </lineage>
</organism>
<dbReference type="InterPro" id="IPR026444">
    <property type="entry name" value="Secre_tail"/>
</dbReference>
<dbReference type="Proteomes" id="UP000324358">
    <property type="component" value="Unassembled WGS sequence"/>
</dbReference>
<feature type="chain" id="PRO_5022881038" evidence="3">
    <location>
        <begin position="39"/>
        <end position="812"/>
    </location>
</feature>
<gene>
    <name evidence="5" type="ORF">ES675_15350</name>
</gene>
<dbReference type="InterPro" id="IPR024079">
    <property type="entry name" value="MetalloPept_cat_dom_sf"/>
</dbReference>
<feature type="domain" description="HYR" evidence="4">
    <location>
        <begin position="639"/>
        <end position="721"/>
    </location>
</feature>
<dbReference type="Pfam" id="PF05572">
    <property type="entry name" value="Peptidase_M43"/>
    <property type="match status" value="1"/>
</dbReference>
<dbReference type="GO" id="GO:0008237">
    <property type="term" value="F:metallopeptidase activity"/>
    <property type="evidence" value="ECO:0007669"/>
    <property type="project" value="InterPro"/>
</dbReference>
<dbReference type="AlphaFoldDB" id="A0A5D0QNR4"/>
<evidence type="ECO:0000256" key="3">
    <source>
        <dbReference type="SAM" id="SignalP"/>
    </source>
</evidence>
<dbReference type="Pfam" id="PF02494">
    <property type="entry name" value="HYR"/>
    <property type="match status" value="1"/>
</dbReference>
<accession>A0A5D0QNR4</accession>
<dbReference type="SUPFAM" id="SSF55486">
    <property type="entry name" value="Metalloproteases ('zincins'), catalytic domain"/>
    <property type="match status" value="2"/>
</dbReference>
<evidence type="ECO:0000313" key="6">
    <source>
        <dbReference type="Proteomes" id="UP000324358"/>
    </source>
</evidence>
<name>A0A5D0QNR4_9FLAO</name>
<dbReference type="EMBL" id="VSKL01000008">
    <property type="protein sequence ID" value="TYB70545.1"/>
    <property type="molecule type" value="Genomic_DNA"/>
</dbReference>
<keyword evidence="1 3" id="KW-0732">Signal</keyword>
<evidence type="ECO:0000259" key="4">
    <source>
        <dbReference type="PROSITE" id="PS50825"/>
    </source>
</evidence>
<dbReference type="OrthoDB" id="6278496at2"/>
<evidence type="ECO:0000256" key="2">
    <source>
        <dbReference type="ARBA" id="ARBA00022737"/>
    </source>
</evidence>
<protein>
    <submittedName>
        <fullName evidence="5">T9SS type A sorting domain-containing protein</fullName>
    </submittedName>
</protein>
<feature type="signal peptide" evidence="3">
    <location>
        <begin position="1"/>
        <end position="38"/>
    </location>
</feature>
<evidence type="ECO:0000313" key="5">
    <source>
        <dbReference type="EMBL" id="TYB70545.1"/>
    </source>
</evidence>
<dbReference type="Pfam" id="PF18962">
    <property type="entry name" value="Por_Secre_tail"/>
    <property type="match status" value="1"/>
</dbReference>
<evidence type="ECO:0000256" key="1">
    <source>
        <dbReference type="ARBA" id="ARBA00022729"/>
    </source>
</evidence>
<dbReference type="Gene3D" id="3.40.390.10">
    <property type="entry name" value="Collagenase (Catalytic Domain)"/>
    <property type="match status" value="1"/>
</dbReference>
<keyword evidence="6" id="KW-1185">Reference proteome</keyword>
<keyword evidence="2" id="KW-0677">Repeat</keyword>
<dbReference type="InterPro" id="IPR008754">
    <property type="entry name" value="Peptidase_M43"/>
</dbReference>
<reference evidence="5 6" key="1">
    <citation type="submission" date="2019-08" db="EMBL/GenBank/DDBJ databases">
        <title>Genomes of Antarctic Bizionia species.</title>
        <authorList>
            <person name="Bowman J.P."/>
        </authorList>
    </citation>
    <scope>NUCLEOTIDE SEQUENCE [LARGE SCALE GENOMIC DNA]</scope>
    <source>
        <strain evidence="5 6">APA-1</strain>
    </source>
</reference>
<dbReference type="InterPro" id="IPR003410">
    <property type="entry name" value="HYR_dom"/>
</dbReference>
<dbReference type="NCBIfam" id="TIGR04183">
    <property type="entry name" value="Por_Secre_tail"/>
    <property type="match status" value="1"/>
</dbReference>